<dbReference type="InParanoid" id="A0A3Q7H9H5"/>
<sequence length="68" mass="7758">MSRFMHPHPKSTGMHSNKYSVIELPLLNTLFFGQNSVSWSSNKQRTIARSSTEVEYRVVASALAETDW</sequence>
<evidence type="ECO:0000313" key="1">
    <source>
        <dbReference type="EnsemblPlants" id="Solyc07g021007.1.1"/>
    </source>
</evidence>
<dbReference type="Gramene" id="Solyc07g021007.1.1">
    <property type="protein sequence ID" value="Solyc07g021007.1.1"/>
    <property type="gene ID" value="Solyc07g021007.1"/>
</dbReference>
<keyword evidence="2" id="KW-1185">Reference proteome</keyword>
<dbReference type="Proteomes" id="UP000004994">
    <property type="component" value="Chromosome 7"/>
</dbReference>
<dbReference type="PaxDb" id="4081-Solyc07g021010.1.1"/>
<dbReference type="EnsemblPlants" id="Solyc07g021007.1.1">
    <property type="protein sequence ID" value="Solyc07g021007.1.1"/>
    <property type="gene ID" value="Solyc07g021007.1"/>
</dbReference>
<organism evidence="1">
    <name type="scientific">Solanum lycopersicum</name>
    <name type="common">Tomato</name>
    <name type="synonym">Lycopersicon esculentum</name>
    <dbReference type="NCBI Taxonomy" id="4081"/>
    <lineage>
        <taxon>Eukaryota</taxon>
        <taxon>Viridiplantae</taxon>
        <taxon>Streptophyta</taxon>
        <taxon>Embryophyta</taxon>
        <taxon>Tracheophyta</taxon>
        <taxon>Spermatophyta</taxon>
        <taxon>Magnoliopsida</taxon>
        <taxon>eudicotyledons</taxon>
        <taxon>Gunneridae</taxon>
        <taxon>Pentapetalae</taxon>
        <taxon>asterids</taxon>
        <taxon>lamiids</taxon>
        <taxon>Solanales</taxon>
        <taxon>Solanaceae</taxon>
        <taxon>Solanoideae</taxon>
        <taxon>Solaneae</taxon>
        <taxon>Solanum</taxon>
        <taxon>Solanum subgen. Lycopersicon</taxon>
    </lineage>
</organism>
<accession>A0A3Q7H9H5</accession>
<protein>
    <submittedName>
        <fullName evidence="1">Uncharacterized protein</fullName>
    </submittedName>
</protein>
<proteinExistence type="predicted"/>
<reference evidence="1" key="2">
    <citation type="submission" date="2019-01" db="UniProtKB">
        <authorList>
            <consortium name="EnsemblPlants"/>
        </authorList>
    </citation>
    <scope>IDENTIFICATION</scope>
    <source>
        <strain evidence="1">cv. Heinz 1706</strain>
    </source>
</reference>
<reference evidence="1" key="1">
    <citation type="journal article" date="2012" name="Nature">
        <title>The tomato genome sequence provides insights into fleshy fruit evolution.</title>
        <authorList>
            <consortium name="Tomato Genome Consortium"/>
        </authorList>
    </citation>
    <scope>NUCLEOTIDE SEQUENCE [LARGE SCALE GENOMIC DNA]</scope>
    <source>
        <strain evidence="1">cv. Heinz 1706</strain>
    </source>
</reference>
<evidence type="ECO:0000313" key="2">
    <source>
        <dbReference type="Proteomes" id="UP000004994"/>
    </source>
</evidence>
<name>A0A3Q7H9H5_SOLLC</name>
<dbReference type="AlphaFoldDB" id="A0A3Q7H9H5"/>